<evidence type="ECO:0000313" key="2">
    <source>
        <dbReference type="EMBL" id="GAA5132253.1"/>
    </source>
</evidence>
<dbReference type="EMBL" id="BAABIA010000001">
    <property type="protein sequence ID" value="GAA5132253.1"/>
    <property type="molecule type" value="Genomic_DNA"/>
</dbReference>
<gene>
    <name evidence="2" type="ORF">GCM10023213_00070</name>
</gene>
<sequence length="155" mass="18062">MKDANPTVKTWEKTRVQNLKRHKSGGYYARLFLNGKEVWKSLKTKHFSVAEARMADAQKEHRHRKSKQDSSSSAKMTFQQAADAHLQKLDEKVSIKKRTREYWREILAALLKSWPELSETEVRKITESGCREWAARFAKKSSPNRVFDSATRPLL</sequence>
<organism evidence="2 3">
    <name type="scientific">Prosthecobacter algae</name>
    <dbReference type="NCBI Taxonomy" id="1144682"/>
    <lineage>
        <taxon>Bacteria</taxon>
        <taxon>Pseudomonadati</taxon>
        <taxon>Verrucomicrobiota</taxon>
        <taxon>Verrucomicrobiia</taxon>
        <taxon>Verrucomicrobiales</taxon>
        <taxon>Verrucomicrobiaceae</taxon>
        <taxon>Prosthecobacter</taxon>
    </lineage>
</organism>
<proteinExistence type="predicted"/>
<evidence type="ECO:0008006" key="4">
    <source>
        <dbReference type="Google" id="ProtNLM"/>
    </source>
</evidence>
<dbReference type="RefSeq" id="WP_345734323.1">
    <property type="nucleotide sequence ID" value="NZ_BAABIA010000001.1"/>
</dbReference>
<feature type="compositionally biased region" description="Polar residues" evidence="1">
    <location>
        <begin position="69"/>
        <end position="80"/>
    </location>
</feature>
<reference evidence="3" key="1">
    <citation type="journal article" date="2019" name="Int. J. Syst. Evol. Microbiol.">
        <title>The Global Catalogue of Microorganisms (GCM) 10K type strain sequencing project: providing services to taxonomists for standard genome sequencing and annotation.</title>
        <authorList>
            <consortium name="The Broad Institute Genomics Platform"/>
            <consortium name="The Broad Institute Genome Sequencing Center for Infectious Disease"/>
            <person name="Wu L."/>
            <person name="Ma J."/>
        </authorList>
    </citation>
    <scope>NUCLEOTIDE SEQUENCE [LARGE SCALE GENOMIC DNA]</scope>
    <source>
        <strain evidence="3">JCM 18053</strain>
    </source>
</reference>
<accession>A0ABP9NUT9</accession>
<evidence type="ECO:0000313" key="3">
    <source>
        <dbReference type="Proteomes" id="UP001499852"/>
    </source>
</evidence>
<name>A0ABP9NUT9_9BACT</name>
<feature type="region of interest" description="Disordered" evidence="1">
    <location>
        <begin position="54"/>
        <end position="81"/>
    </location>
</feature>
<comment type="caution">
    <text evidence="2">The sequence shown here is derived from an EMBL/GenBank/DDBJ whole genome shotgun (WGS) entry which is preliminary data.</text>
</comment>
<protein>
    <recommendedName>
        <fullName evidence="4">Core-binding (CB) domain-containing protein</fullName>
    </recommendedName>
</protein>
<dbReference type="Proteomes" id="UP001499852">
    <property type="component" value="Unassembled WGS sequence"/>
</dbReference>
<evidence type="ECO:0000256" key="1">
    <source>
        <dbReference type="SAM" id="MobiDB-lite"/>
    </source>
</evidence>
<keyword evidence="3" id="KW-1185">Reference proteome</keyword>